<dbReference type="GO" id="GO:0032259">
    <property type="term" value="P:methylation"/>
    <property type="evidence" value="ECO:0007669"/>
    <property type="project" value="UniProtKB-KW"/>
</dbReference>
<dbReference type="GO" id="GO:0008168">
    <property type="term" value="F:methyltransferase activity"/>
    <property type="evidence" value="ECO:0007669"/>
    <property type="project" value="UniProtKB-KW"/>
</dbReference>
<keyword evidence="4" id="KW-1185">Reference proteome</keyword>
<keyword evidence="3" id="KW-0489">Methyltransferase</keyword>
<dbReference type="AlphaFoldDB" id="A0A7D5SZG3"/>
<dbReference type="InterPro" id="IPR029063">
    <property type="entry name" value="SAM-dependent_MTases_sf"/>
</dbReference>
<dbReference type="InterPro" id="IPR058959">
    <property type="entry name" value="DUF8157_C"/>
</dbReference>
<dbReference type="OrthoDB" id="117536at2157"/>
<dbReference type="Pfam" id="PF13489">
    <property type="entry name" value="Methyltransf_23"/>
    <property type="match status" value="1"/>
</dbReference>
<dbReference type="EMBL" id="CP058910">
    <property type="protein sequence ID" value="QLH78751.1"/>
    <property type="molecule type" value="Genomic_DNA"/>
</dbReference>
<dbReference type="Pfam" id="PF26487">
    <property type="entry name" value="DUF8157_C"/>
    <property type="match status" value="1"/>
</dbReference>
<evidence type="ECO:0000313" key="3">
    <source>
        <dbReference type="EMBL" id="QLH78751.1"/>
    </source>
</evidence>
<accession>A0A7D5SZG3</accession>
<evidence type="ECO:0000313" key="4">
    <source>
        <dbReference type="Proteomes" id="UP000509667"/>
    </source>
</evidence>
<evidence type="ECO:0000259" key="2">
    <source>
        <dbReference type="Pfam" id="PF26487"/>
    </source>
</evidence>
<dbReference type="InterPro" id="IPR058470">
    <property type="entry name" value="DUF8157_N"/>
</dbReference>
<protein>
    <submittedName>
        <fullName evidence="3">Class I SAM-dependent methyltransferase</fullName>
    </submittedName>
</protein>
<evidence type="ECO:0000259" key="1">
    <source>
        <dbReference type="Pfam" id="PF26486"/>
    </source>
</evidence>
<dbReference type="Proteomes" id="UP000509667">
    <property type="component" value="Chromosome"/>
</dbReference>
<organism evidence="3 4">
    <name type="scientific">Halosimplex rubrum</name>
    <dbReference type="NCBI Taxonomy" id="869889"/>
    <lineage>
        <taxon>Archaea</taxon>
        <taxon>Methanobacteriati</taxon>
        <taxon>Methanobacteriota</taxon>
        <taxon>Stenosarchaea group</taxon>
        <taxon>Halobacteria</taxon>
        <taxon>Halobacteriales</taxon>
        <taxon>Haloarculaceae</taxon>
        <taxon>Halosimplex</taxon>
    </lineage>
</organism>
<reference evidence="3 4" key="1">
    <citation type="submission" date="2020-07" db="EMBL/GenBank/DDBJ databases">
        <title>Halosimplex pelagicum sp. nov. and Halosimplex rubrum sp. nov., isolated from salted brown alga Laminaria, and emended description of the genus Halosimplex.</title>
        <authorList>
            <person name="Cui H."/>
        </authorList>
    </citation>
    <scope>NUCLEOTIDE SEQUENCE [LARGE SCALE GENOMIC DNA]</scope>
    <source>
        <strain evidence="3 4">R27</strain>
    </source>
</reference>
<keyword evidence="3" id="KW-0808">Transferase</keyword>
<dbReference type="SUPFAM" id="SSF53335">
    <property type="entry name" value="S-adenosyl-L-methionine-dependent methyltransferases"/>
    <property type="match status" value="1"/>
</dbReference>
<dbReference type="RefSeq" id="WP_179908629.1">
    <property type="nucleotide sequence ID" value="NZ_CP058910.1"/>
</dbReference>
<proteinExistence type="predicted"/>
<feature type="domain" description="DUF8157" evidence="2">
    <location>
        <begin position="400"/>
        <end position="492"/>
    </location>
</feature>
<dbReference type="GeneID" id="56079451"/>
<gene>
    <name evidence="3" type="ORF">HZS55_16270</name>
</gene>
<dbReference type="Gene3D" id="3.40.50.150">
    <property type="entry name" value="Vaccinia Virus protein VP39"/>
    <property type="match status" value="1"/>
</dbReference>
<feature type="domain" description="DUF8157" evidence="1">
    <location>
        <begin position="6"/>
        <end position="57"/>
    </location>
</feature>
<dbReference type="KEGG" id="hrr:HZS55_16270"/>
<sequence length="494" mass="54149">MNGDQREQVRSNAKYLRRVRPVDPEEIHEYVDGQPHPAAVAQVLRESAVDLGLVEREDGTFEPVDEGPLSVSFHGVDAFPVEYGRVLEDRLVAEYGPGWPDGDSGDRLRERIRSFKDDYFNQRAVEYDAETALAYALYHLPDYYAVAGYVLADLAREGLLAKRLRVLDVGAGVGGPALGLADFVPEDALVDYHAVEPSDAADVLEAMLDETGRNVHHTVHRETAEAFDPVAVASELADGSDDGEGSDGGGFDLILFSNVLSELDDPESVVRRYADALADEGTIAGLAPADRNTAVGLRKVERAVADRGPLTIYGPAVRLWPGETPADDCWSFEVKPDIEVPVFQRRLDDGEPGESGLDGPERRDGEFENVDVQYAYTYLRTDGRRRVDFTPDDSRVAKLADSEDLITERANVYFAKLGRDLSDGGHPLFRVGDGSQRVDHFAVLTDESMLNSDLLTAEYGDVLSVENALVLWNDDEGAVNLVIDGETVVDRVPV</sequence>
<name>A0A7D5SZG3_9EURY</name>
<dbReference type="Pfam" id="PF26486">
    <property type="entry name" value="DUF8157"/>
    <property type="match status" value="1"/>
</dbReference>